<keyword evidence="5" id="KW-1185">Reference proteome</keyword>
<proteinExistence type="predicted"/>
<evidence type="ECO:0000313" key="5">
    <source>
        <dbReference type="Proteomes" id="UP000238314"/>
    </source>
</evidence>
<reference evidence="2 5" key="1">
    <citation type="submission" date="2016-11" db="EMBL/GenBank/DDBJ databases">
        <title>Whole genomes of Flavobacteriaceae.</title>
        <authorList>
            <person name="Stine C."/>
            <person name="Li C."/>
            <person name="Tadesse D."/>
        </authorList>
    </citation>
    <scope>NUCLEOTIDE SEQUENCE [LARGE SCALE GENOMIC DNA]</scope>
    <source>
        <strain evidence="2 5">DSM 21068</strain>
    </source>
</reference>
<evidence type="ECO:0000256" key="1">
    <source>
        <dbReference type="SAM" id="SignalP"/>
    </source>
</evidence>
<gene>
    <name evidence="2" type="ORF">B0A70_02800</name>
    <name evidence="3" type="ORF">SAMN05421796_102298</name>
</gene>
<protein>
    <submittedName>
        <fullName evidence="3">Uncharacterized protein</fullName>
    </submittedName>
</protein>
<feature type="chain" id="PRO_5044563766" evidence="1">
    <location>
        <begin position="22"/>
        <end position="191"/>
    </location>
</feature>
<feature type="signal peptide" evidence="1">
    <location>
        <begin position="1"/>
        <end position="21"/>
    </location>
</feature>
<name>A0A1N7LGF3_9FLAO</name>
<organism evidence="3 4">
    <name type="scientific">Chryseobacterium piscicola</name>
    <dbReference type="NCBI Taxonomy" id="551459"/>
    <lineage>
        <taxon>Bacteria</taxon>
        <taxon>Pseudomonadati</taxon>
        <taxon>Bacteroidota</taxon>
        <taxon>Flavobacteriia</taxon>
        <taxon>Flavobacteriales</taxon>
        <taxon>Weeksellaceae</taxon>
        <taxon>Chryseobacterium group</taxon>
        <taxon>Chryseobacterium</taxon>
    </lineage>
</organism>
<dbReference type="RefSeq" id="WP_076450634.1">
    <property type="nucleotide sequence ID" value="NZ_FTOJ01000002.1"/>
</dbReference>
<dbReference type="STRING" id="551459.SAMN05421796_102298"/>
<accession>A0A1N7LGF3</accession>
<evidence type="ECO:0000313" key="2">
    <source>
        <dbReference type="EMBL" id="PQA97607.1"/>
    </source>
</evidence>
<keyword evidence="1" id="KW-0732">Signal</keyword>
<reference evidence="4" key="3">
    <citation type="submission" date="2017-01" db="EMBL/GenBank/DDBJ databases">
        <authorList>
            <person name="Varghese N."/>
            <person name="Submissions S."/>
        </authorList>
    </citation>
    <scope>NUCLEOTIDE SEQUENCE [LARGE SCALE GENOMIC DNA]</scope>
    <source>
        <strain evidence="4">DSM 21068</strain>
    </source>
</reference>
<dbReference type="EMBL" id="FTOJ01000002">
    <property type="protein sequence ID" value="SIS72856.1"/>
    <property type="molecule type" value="Genomic_DNA"/>
</dbReference>
<dbReference type="Proteomes" id="UP000186246">
    <property type="component" value="Unassembled WGS sequence"/>
</dbReference>
<dbReference type="EMBL" id="MUGO01000002">
    <property type="protein sequence ID" value="PQA97607.1"/>
    <property type="molecule type" value="Genomic_DNA"/>
</dbReference>
<sequence>MKTKLFLSVFLVLSVFFSAQNYNQQVIATSFTNFLNQLKNKQIDQVVESIYPKFFTATPELKKDQMKMILNMTYNNPVMKVEIKNFKVVGAGKPDLIQGEYFSTINYAVRIHFNAEGMNEKMRNTIKNMLVQKYGTGNVIYYPNEMSYYINAKMKACAVSKDQKIWKFVLIENEFKPRVTKVLPKKILDKL</sequence>
<evidence type="ECO:0000313" key="4">
    <source>
        <dbReference type="Proteomes" id="UP000186246"/>
    </source>
</evidence>
<dbReference type="OrthoDB" id="982449at2"/>
<reference evidence="3" key="2">
    <citation type="submission" date="2017-01" db="EMBL/GenBank/DDBJ databases">
        <authorList>
            <person name="Mah S.A."/>
            <person name="Swanson W.J."/>
            <person name="Moy G.W."/>
            <person name="Vacquier V.D."/>
        </authorList>
    </citation>
    <scope>NUCLEOTIDE SEQUENCE [LARGE SCALE GENOMIC DNA]</scope>
    <source>
        <strain evidence="3">DSM 21068</strain>
    </source>
</reference>
<dbReference type="AlphaFoldDB" id="A0A1N7LGF3"/>
<evidence type="ECO:0000313" key="3">
    <source>
        <dbReference type="EMBL" id="SIS72856.1"/>
    </source>
</evidence>
<dbReference type="Proteomes" id="UP000238314">
    <property type="component" value="Unassembled WGS sequence"/>
</dbReference>